<feature type="signal peptide" evidence="1">
    <location>
        <begin position="1"/>
        <end position="26"/>
    </location>
</feature>
<dbReference type="RefSeq" id="WP_231638091.1">
    <property type="nucleotide sequence ID" value="NZ_BBYR01000030.1"/>
</dbReference>
<dbReference type="InterPro" id="IPR032710">
    <property type="entry name" value="NTF2-like_dom_sf"/>
</dbReference>
<sequence length="150" mass="16660">MSKTTLMKCLLAAGLAWTTHAASAQANPGNKELVLNAVSALFVQRDVTALERYWDPGYIQHNPRMPNGTEFLRRFVSSLKPEARYEPGLVLESGEFVAVHGRYTGFAEKAMVAVDIFRVRNGKLVEHWDVVQEEVPADKTPSGNAMFPAR</sequence>
<feature type="domain" description="SnoaL-like" evidence="2">
    <location>
        <begin position="40"/>
        <end position="127"/>
    </location>
</feature>
<reference evidence="3 4" key="2">
    <citation type="journal article" date="2016" name="Science">
        <title>A bacterium that degrades and assimilates poly(ethylene terephthalate).</title>
        <authorList>
            <person name="Yoshida S."/>
            <person name="Hiraga K."/>
            <person name="Takehana T."/>
            <person name="Taniguchi I."/>
            <person name="Yamaji H."/>
            <person name="Maeda Y."/>
            <person name="Toyohara K."/>
            <person name="Miyamoto K."/>
            <person name="Kimura Y."/>
            <person name="Oda K."/>
        </authorList>
    </citation>
    <scope>NUCLEOTIDE SEQUENCE [LARGE SCALE GENOMIC DNA]</scope>
    <source>
        <strain evidence="4">NBRC 110686 / TISTR 2288 / 201-F6</strain>
    </source>
</reference>
<organism evidence="3 4">
    <name type="scientific">Piscinibacter sakaiensis</name>
    <name type="common">Ideonella sakaiensis</name>
    <dbReference type="NCBI Taxonomy" id="1547922"/>
    <lineage>
        <taxon>Bacteria</taxon>
        <taxon>Pseudomonadati</taxon>
        <taxon>Pseudomonadota</taxon>
        <taxon>Betaproteobacteria</taxon>
        <taxon>Burkholderiales</taxon>
        <taxon>Sphaerotilaceae</taxon>
        <taxon>Piscinibacter</taxon>
    </lineage>
</organism>
<reference evidence="4" key="1">
    <citation type="submission" date="2015-07" db="EMBL/GenBank/DDBJ databases">
        <title>Discovery of a poly(ethylene terephthalate assimilation.</title>
        <authorList>
            <person name="Yoshida S."/>
            <person name="Hiraga K."/>
            <person name="Takehana T."/>
            <person name="Taniguchi I."/>
            <person name="Yamaji H."/>
            <person name="Maeda Y."/>
            <person name="Toyohara K."/>
            <person name="Miyamoto K."/>
            <person name="Kimura Y."/>
            <person name="Oda K."/>
        </authorList>
    </citation>
    <scope>NUCLEOTIDE SEQUENCE [LARGE SCALE GENOMIC DNA]</scope>
    <source>
        <strain evidence="4">NBRC 110686 / TISTR 2288 / 201-F6</strain>
    </source>
</reference>
<gene>
    <name evidence="3" type="ORF">ISF6_1731</name>
</gene>
<dbReference type="STRING" id="1547922.ISF6_1731"/>
<protein>
    <submittedName>
        <fullName evidence="3">Putative membrane protein</fullName>
    </submittedName>
</protein>
<dbReference type="Proteomes" id="UP000037660">
    <property type="component" value="Unassembled WGS sequence"/>
</dbReference>
<name>A0A0K8NZT2_PISS1</name>
<dbReference type="AlphaFoldDB" id="A0A0K8NZT2"/>
<dbReference type="EMBL" id="BBYR01000030">
    <property type="protein sequence ID" value="GAP35891.1"/>
    <property type="molecule type" value="Genomic_DNA"/>
</dbReference>
<dbReference type="Gene3D" id="3.10.450.50">
    <property type="match status" value="1"/>
</dbReference>
<dbReference type="SUPFAM" id="SSF54427">
    <property type="entry name" value="NTF2-like"/>
    <property type="match status" value="1"/>
</dbReference>
<comment type="caution">
    <text evidence="3">The sequence shown here is derived from an EMBL/GenBank/DDBJ whole genome shotgun (WGS) entry which is preliminary data.</text>
</comment>
<dbReference type="InterPro" id="IPR037401">
    <property type="entry name" value="SnoaL-like"/>
</dbReference>
<evidence type="ECO:0000259" key="2">
    <source>
        <dbReference type="Pfam" id="PF12680"/>
    </source>
</evidence>
<keyword evidence="1" id="KW-0732">Signal</keyword>
<accession>A0A0K8NZT2</accession>
<evidence type="ECO:0000256" key="1">
    <source>
        <dbReference type="SAM" id="SignalP"/>
    </source>
</evidence>
<evidence type="ECO:0000313" key="4">
    <source>
        <dbReference type="Proteomes" id="UP000037660"/>
    </source>
</evidence>
<feature type="chain" id="PRO_5005513528" evidence="1">
    <location>
        <begin position="27"/>
        <end position="150"/>
    </location>
</feature>
<keyword evidence="4" id="KW-1185">Reference proteome</keyword>
<evidence type="ECO:0000313" key="3">
    <source>
        <dbReference type="EMBL" id="GAP35891.1"/>
    </source>
</evidence>
<dbReference type="Pfam" id="PF12680">
    <property type="entry name" value="SnoaL_2"/>
    <property type="match status" value="1"/>
</dbReference>
<proteinExistence type="predicted"/>